<dbReference type="AlphaFoldDB" id="A0A8K1FS88"/>
<feature type="domain" description="WRKY19-like zinc finger" evidence="2">
    <location>
        <begin position="136"/>
        <end position="159"/>
    </location>
</feature>
<reference evidence="3" key="1">
    <citation type="submission" date="2019-03" db="EMBL/GenBank/DDBJ databases">
        <title>Long read genome sequence of the mycoparasitic Pythium oligandrum ATCC 38472 isolated from sugarbeet rhizosphere.</title>
        <authorList>
            <person name="Gaulin E."/>
        </authorList>
    </citation>
    <scope>NUCLEOTIDE SEQUENCE</scope>
    <source>
        <strain evidence="3">ATCC 38472_TT</strain>
    </source>
</reference>
<dbReference type="PANTHER" id="PTHR31827">
    <property type="entry name" value="EMB|CAB89363.1"/>
    <property type="match status" value="1"/>
</dbReference>
<dbReference type="EMBL" id="SPLM01000002">
    <property type="protein sequence ID" value="TMW68323.1"/>
    <property type="molecule type" value="Genomic_DNA"/>
</dbReference>
<protein>
    <recommendedName>
        <fullName evidence="2">WRKY19-like zinc finger domain-containing protein</fullName>
    </recommendedName>
</protein>
<evidence type="ECO:0000313" key="3">
    <source>
        <dbReference type="EMBL" id="TMW68323.1"/>
    </source>
</evidence>
<dbReference type="PANTHER" id="PTHR31827:SF1">
    <property type="entry name" value="EMB|CAB89363.1"/>
    <property type="match status" value="1"/>
</dbReference>
<dbReference type="Pfam" id="PF24906">
    <property type="entry name" value="Zf_WRKY19"/>
    <property type="match status" value="6"/>
</dbReference>
<dbReference type="Proteomes" id="UP000794436">
    <property type="component" value="Unassembled WGS sequence"/>
</dbReference>
<feature type="domain" description="WRKY19-like zinc finger" evidence="2">
    <location>
        <begin position="233"/>
        <end position="255"/>
    </location>
</feature>
<comment type="caution">
    <text evidence="3">The sequence shown here is derived from an EMBL/GenBank/DDBJ whole genome shotgun (WGS) entry which is preliminary data.</text>
</comment>
<sequence>MASAHTLHSSSSAEVSSGYKIMHPDAPAASSNGEPAAFNYDAYTHYTPASGATKPTTTSASRPNERSLTISTNAPMDKDLDDDHDDDGSESPSSPGNKDGVKDSQRPEHLKPRLCTVPGCKKRVRSKGLCKAHGGGRRCMVEGCERSSQGQGLCIRHGGGKRCTQPGCTKASQSNGLCKAHGGGLRCQAAGCSKSSQGGGFCRAHGGGQRCEKEGCNKGAQRGGFCAGHGGSRFCQHPDCTKNDRGGGFCAEHGGGKRCDQPGCNKPARKKGKCSYHANANKQKNPKDGLAAAAPPMMDMRQITAPAYGAMNGMAALPKDMAGMRDPLDPHSAIRSYPPVSSYPRVDMDQRYAKGYDQPLPLPGNPANSQYLPMHADQRGYDAMSMHQASRHYMGQMDQSNLPPVSSGYSASSQKHPNSASMAMMDRNASQYNPGRNPYAQWSSKDGVPPGAMPDRPNMDYFDMKDQNAPHHQAYGGASAPYHHHLSAESAAAYGGQREGYYHHPPSGAGEPAGASNMMYNSYGYQPHQMHSMQSMNPLL</sequence>
<feature type="compositionally biased region" description="Polar residues" evidence="1">
    <location>
        <begin position="53"/>
        <end position="74"/>
    </location>
</feature>
<organism evidence="3 4">
    <name type="scientific">Pythium oligandrum</name>
    <name type="common">Mycoparasitic fungus</name>
    <dbReference type="NCBI Taxonomy" id="41045"/>
    <lineage>
        <taxon>Eukaryota</taxon>
        <taxon>Sar</taxon>
        <taxon>Stramenopiles</taxon>
        <taxon>Oomycota</taxon>
        <taxon>Peronosporomycetes</taxon>
        <taxon>Pythiales</taxon>
        <taxon>Pythiaceae</taxon>
        <taxon>Pythium</taxon>
    </lineage>
</organism>
<keyword evidence="4" id="KW-1185">Reference proteome</keyword>
<feature type="domain" description="WRKY19-like zinc finger" evidence="2">
    <location>
        <begin position="184"/>
        <end position="207"/>
    </location>
</feature>
<name>A0A8K1FS88_PYTOL</name>
<proteinExistence type="predicted"/>
<accession>A0A8K1FS88</accession>
<feature type="compositionally biased region" description="Low complexity" evidence="1">
    <location>
        <begin position="1"/>
        <end position="13"/>
    </location>
</feature>
<evidence type="ECO:0000313" key="4">
    <source>
        <dbReference type="Proteomes" id="UP000794436"/>
    </source>
</evidence>
<evidence type="ECO:0000259" key="2">
    <source>
        <dbReference type="Pfam" id="PF24906"/>
    </source>
</evidence>
<feature type="region of interest" description="Disordered" evidence="1">
    <location>
        <begin position="1"/>
        <end position="108"/>
    </location>
</feature>
<feature type="compositionally biased region" description="Basic and acidic residues" evidence="1">
    <location>
        <begin position="99"/>
        <end position="108"/>
    </location>
</feature>
<feature type="domain" description="WRKY19-like zinc finger" evidence="2">
    <location>
        <begin position="160"/>
        <end position="183"/>
    </location>
</feature>
<evidence type="ECO:0000256" key="1">
    <source>
        <dbReference type="SAM" id="MobiDB-lite"/>
    </source>
</evidence>
<dbReference type="InterPro" id="IPR056866">
    <property type="entry name" value="Znf_WRKY19"/>
</dbReference>
<dbReference type="OrthoDB" id="77038at2759"/>
<feature type="domain" description="WRKY19-like zinc finger" evidence="2">
    <location>
        <begin position="113"/>
        <end position="135"/>
    </location>
</feature>
<feature type="region of interest" description="Disordered" evidence="1">
    <location>
        <begin position="397"/>
        <end position="420"/>
    </location>
</feature>
<feature type="domain" description="WRKY19-like zinc finger" evidence="2">
    <location>
        <begin position="208"/>
        <end position="231"/>
    </location>
</feature>
<feature type="compositionally biased region" description="Acidic residues" evidence="1">
    <location>
        <begin position="79"/>
        <end position="89"/>
    </location>
</feature>
<gene>
    <name evidence="3" type="ORF">Poli38472_005791</name>
</gene>